<protein>
    <recommendedName>
        <fullName evidence="1">EthD domain-containing protein</fullName>
    </recommendedName>
</protein>
<dbReference type="InterPro" id="IPR011008">
    <property type="entry name" value="Dimeric_a/b-barrel"/>
</dbReference>
<evidence type="ECO:0000259" key="1">
    <source>
        <dbReference type="Pfam" id="PF07110"/>
    </source>
</evidence>
<sequence length="102" mass="11179">MYDIVVIYRRPADPGAFDRYYRETHVPLVLAIPELVEFIWNKVDSTDPDAPYVIARLTYPDAETAGRASNSPEGLTCSADVANFGQAGSVAYGSERQPVAGR</sequence>
<gene>
    <name evidence="2" type="ORF">AFL01nite_17100</name>
</gene>
<dbReference type="InterPro" id="IPR009799">
    <property type="entry name" value="EthD_dom"/>
</dbReference>
<dbReference type="NCBIfam" id="TIGR02118">
    <property type="entry name" value="EthD family reductase"/>
    <property type="match status" value="1"/>
</dbReference>
<dbReference type="OrthoDB" id="5294870at2"/>
<reference evidence="2 3" key="1">
    <citation type="submission" date="2019-07" db="EMBL/GenBank/DDBJ databases">
        <title>Whole genome shotgun sequence of Aeromicrobium flavum NBRC 107625.</title>
        <authorList>
            <person name="Hosoyama A."/>
            <person name="Uohara A."/>
            <person name="Ohji S."/>
            <person name="Ichikawa N."/>
        </authorList>
    </citation>
    <scope>NUCLEOTIDE SEQUENCE [LARGE SCALE GENOMIC DNA]</scope>
    <source>
        <strain evidence="2 3">NBRC 107625</strain>
    </source>
</reference>
<dbReference type="RefSeq" id="WP_146827252.1">
    <property type="nucleotide sequence ID" value="NZ_BAAAYQ010000005.1"/>
</dbReference>
<dbReference type="GO" id="GO:0016491">
    <property type="term" value="F:oxidoreductase activity"/>
    <property type="evidence" value="ECO:0007669"/>
    <property type="project" value="InterPro"/>
</dbReference>
<evidence type="ECO:0000313" key="2">
    <source>
        <dbReference type="EMBL" id="GEO89383.1"/>
    </source>
</evidence>
<dbReference type="Proteomes" id="UP000321769">
    <property type="component" value="Unassembled WGS sequence"/>
</dbReference>
<dbReference type="AlphaFoldDB" id="A0A512HVB4"/>
<name>A0A512HVB4_9ACTN</name>
<dbReference type="Pfam" id="PF07110">
    <property type="entry name" value="EthD"/>
    <property type="match status" value="1"/>
</dbReference>
<dbReference type="SUPFAM" id="SSF54909">
    <property type="entry name" value="Dimeric alpha+beta barrel"/>
    <property type="match status" value="1"/>
</dbReference>
<accession>A0A512HVB4</accession>
<proteinExistence type="predicted"/>
<comment type="caution">
    <text evidence="2">The sequence shown here is derived from an EMBL/GenBank/DDBJ whole genome shotgun (WGS) entry which is preliminary data.</text>
</comment>
<dbReference type="EMBL" id="BJZQ01000006">
    <property type="protein sequence ID" value="GEO89383.1"/>
    <property type="molecule type" value="Genomic_DNA"/>
</dbReference>
<keyword evidence="3" id="KW-1185">Reference proteome</keyword>
<evidence type="ECO:0000313" key="3">
    <source>
        <dbReference type="Proteomes" id="UP000321769"/>
    </source>
</evidence>
<dbReference type="Gene3D" id="3.30.70.100">
    <property type="match status" value="1"/>
</dbReference>
<organism evidence="2 3">
    <name type="scientific">Aeromicrobium flavum</name>
    <dbReference type="NCBI Taxonomy" id="416568"/>
    <lineage>
        <taxon>Bacteria</taxon>
        <taxon>Bacillati</taxon>
        <taxon>Actinomycetota</taxon>
        <taxon>Actinomycetes</taxon>
        <taxon>Propionibacteriales</taxon>
        <taxon>Nocardioidaceae</taxon>
        <taxon>Aeromicrobium</taxon>
    </lineage>
</organism>
<feature type="domain" description="EthD" evidence="1">
    <location>
        <begin position="11"/>
        <end position="84"/>
    </location>
</feature>